<dbReference type="Proteomes" id="UP000637695">
    <property type="component" value="Unassembled WGS sequence"/>
</dbReference>
<evidence type="ECO:0000313" key="2">
    <source>
        <dbReference type="EMBL" id="GGI99010.1"/>
    </source>
</evidence>
<protein>
    <submittedName>
        <fullName evidence="2">Oxidoreductase</fullName>
    </submittedName>
</protein>
<dbReference type="SUPFAM" id="SSF55347">
    <property type="entry name" value="Glyceraldehyde-3-phosphate dehydrogenase-like, C-terminal domain"/>
    <property type="match status" value="1"/>
</dbReference>
<dbReference type="Pfam" id="PF01408">
    <property type="entry name" value="GFO_IDH_MocA"/>
    <property type="match status" value="1"/>
</dbReference>
<dbReference type="InterPro" id="IPR051450">
    <property type="entry name" value="Gfo/Idh/MocA_Oxidoreductases"/>
</dbReference>
<keyword evidence="3" id="KW-1185">Reference proteome</keyword>
<dbReference type="Gene3D" id="3.30.360.10">
    <property type="entry name" value="Dihydrodipicolinate Reductase, domain 2"/>
    <property type="match status" value="1"/>
</dbReference>
<evidence type="ECO:0000259" key="1">
    <source>
        <dbReference type="Pfam" id="PF01408"/>
    </source>
</evidence>
<dbReference type="SUPFAM" id="SSF51735">
    <property type="entry name" value="NAD(P)-binding Rossmann-fold domains"/>
    <property type="match status" value="1"/>
</dbReference>
<dbReference type="InterPro" id="IPR000683">
    <property type="entry name" value="Gfo/Idh/MocA-like_OxRdtase_N"/>
</dbReference>
<evidence type="ECO:0000313" key="3">
    <source>
        <dbReference type="Proteomes" id="UP000637695"/>
    </source>
</evidence>
<dbReference type="Gene3D" id="3.40.50.720">
    <property type="entry name" value="NAD(P)-binding Rossmann-like Domain"/>
    <property type="match status" value="1"/>
</dbReference>
<dbReference type="RefSeq" id="WP_229776296.1">
    <property type="nucleotide sequence ID" value="NZ_BMOY01000005.1"/>
</dbReference>
<dbReference type="GO" id="GO:0000166">
    <property type="term" value="F:nucleotide binding"/>
    <property type="evidence" value="ECO:0007669"/>
    <property type="project" value="InterPro"/>
</dbReference>
<accession>A0A917K5U2</accession>
<dbReference type="InterPro" id="IPR036291">
    <property type="entry name" value="NAD(P)-bd_dom_sf"/>
</dbReference>
<reference evidence="2" key="1">
    <citation type="journal article" date="2014" name="Int. J. Syst. Evol. Microbiol.">
        <title>Complete genome sequence of Corynebacterium casei LMG S-19264T (=DSM 44701T), isolated from a smear-ripened cheese.</title>
        <authorList>
            <consortium name="US DOE Joint Genome Institute (JGI-PGF)"/>
            <person name="Walter F."/>
            <person name="Albersmeier A."/>
            <person name="Kalinowski J."/>
            <person name="Ruckert C."/>
        </authorList>
    </citation>
    <scope>NUCLEOTIDE SEQUENCE</scope>
    <source>
        <strain evidence="2">JCM 18487</strain>
    </source>
</reference>
<gene>
    <name evidence="2" type="ORF">GCM10010885_05610</name>
</gene>
<dbReference type="EMBL" id="BMOY01000005">
    <property type="protein sequence ID" value="GGI99010.1"/>
    <property type="molecule type" value="Genomic_DNA"/>
</dbReference>
<organism evidence="2 3">
    <name type="scientific">Alicyclobacillus cellulosilyticus</name>
    <dbReference type="NCBI Taxonomy" id="1003997"/>
    <lineage>
        <taxon>Bacteria</taxon>
        <taxon>Bacillati</taxon>
        <taxon>Bacillota</taxon>
        <taxon>Bacilli</taxon>
        <taxon>Bacillales</taxon>
        <taxon>Alicyclobacillaceae</taxon>
        <taxon>Alicyclobacillus</taxon>
    </lineage>
</organism>
<comment type="caution">
    <text evidence="2">The sequence shown here is derived from an EMBL/GenBank/DDBJ whole genome shotgun (WGS) entry which is preliminary data.</text>
</comment>
<reference evidence="2" key="2">
    <citation type="submission" date="2020-09" db="EMBL/GenBank/DDBJ databases">
        <authorList>
            <person name="Sun Q."/>
            <person name="Ohkuma M."/>
        </authorList>
    </citation>
    <scope>NUCLEOTIDE SEQUENCE</scope>
    <source>
        <strain evidence="2">JCM 18487</strain>
    </source>
</reference>
<sequence length="357" mass="40220">MQRLRVGVVGLGEVAQVIHLPILSALTDMYEVTAVCDISPSLVAYMAERYQVPERYLDLHELVRSPNVDAVFVLNSDEYHAETAIAALEAGKHVFVEKPMCLTLADARAMQAARDRAGRQVMVGYMRRYAPAFIAAKEHLPQLGDIRYARVRDIIGPNRFFIDQSSVVFRPADIPEDALVDRARRADAMAVAAFGARLPAEVYRTYRQLCGLSSHDLSAMRELLGTPRRVVAARAWQHGTYIVALFAYDGFYVTFETGVDEQGRFDAHIEVYGARRSLRVQYNTPYIRHLPTTLHLADTDGTTYRETVVRPTFEDPYTCELKAFYRCITEGHPVKTSIEDSIADLELFQEIIAAVRV</sequence>
<dbReference type="PANTHER" id="PTHR43377:SF1">
    <property type="entry name" value="BILIVERDIN REDUCTASE A"/>
    <property type="match status" value="1"/>
</dbReference>
<feature type="domain" description="Gfo/Idh/MocA-like oxidoreductase N-terminal" evidence="1">
    <location>
        <begin position="4"/>
        <end position="125"/>
    </location>
</feature>
<dbReference type="AlphaFoldDB" id="A0A917K5U2"/>
<proteinExistence type="predicted"/>
<dbReference type="PANTHER" id="PTHR43377">
    <property type="entry name" value="BILIVERDIN REDUCTASE A"/>
    <property type="match status" value="1"/>
</dbReference>
<name>A0A917K5U2_9BACL</name>